<comment type="caution">
    <text evidence="3">The sequence shown here is derived from an EMBL/GenBank/DDBJ whole genome shotgun (WGS) entry which is preliminary data.</text>
</comment>
<proteinExistence type="predicted"/>
<evidence type="ECO:0000313" key="4">
    <source>
        <dbReference type="Proteomes" id="UP000326939"/>
    </source>
</evidence>
<accession>A0A5N5JTM9</accession>
<keyword evidence="4" id="KW-1185">Reference proteome</keyword>
<gene>
    <name evidence="3" type="ORF">DKX38_025139</name>
</gene>
<feature type="compositionally biased region" description="Gly residues" evidence="2">
    <location>
        <begin position="98"/>
        <end position="110"/>
    </location>
</feature>
<dbReference type="PANTHER" id="PTHR35099:SF10">
    <property type="entry name" value="BZIP DOMAIN-CONTAINING PROTEIN"/>
    <property type="match status" value="1"/>
</dbReference>
<feature type="region of interest" description="Disordered" evidence="2">
    <location>
        <begin position="64"/>
        <end position="114"/>
    </location>
</feature>
<evidence type="ECO:0000256" key="2">
    <source>
        <dbReference type="SAM" id="MobiDB-lite"/>
    </source>
</evidence>
<dbReference type="EMBL" id="VDCV01000016">
    <property type="protein sequence ID" value="KAB5520820.1"/>
    <property type="molecule type" value="Genomic_DNA"/>
</dbReference>
<organism evidence="3 4">
    <name type="scientific">Salix brachista</name>
    <dbReference type="NCBI Taxonomy" id="2182728"/>
    <lineage>
        <taxon>Eukaryota</taxon>
        <taxon>Viridiplantae</taxon>
        <taxon>Streptophyta</taxon>
        <taxon>Embryophyta</taxon>
        <taxon>Tracheophyta</taxon>
        <taxon>Spermatophyta</taxon>
        <taxon>Magnoliopsida</taxon>
        <taxon>eudicotyledons</taxon>
        <taxon>Gunneridae</taxon>
        <taxon>Pentapetalae</taxon>
        <taxon>rosids</taxon>
        <taxon>fabids</taxon>
        <taxon>Malpighiales</taxon>
        <taxon>Salicaceae</taxon>
        <taxon>Saliceae</taxon>
        <taxon>Salix</taxon>
    </lineage>
</organism>
<keyword evidence="1" id="KW-0175">Coiled coil</keyword>
<dbReference type="AlphaFoldDB" id="A0A5N5JTM9"/>
<sequence>MTEEDEWVHVAFNDDTLVVELLLNLSQPEQPPRRRRRRRFAGDVAKEGAVLALSVDWSVRQRRSSSRQVMMTRSKKGSDSSSSRASPTTPLSFSGGTSVSGGGGGGGAGDGFDEATTSASLPAKLIATSRSKNPMLVAEVVSFNWRRPRRAVWSSSKVEAAGAAVFMGGVSPWQKRCDVASGCLHFIGEMIWCVQPQFSTSYGLFSHVKNTQLYTQVLESLDWAVRFGGGNRLLLFQEKRQPSRGQERRRKICFVGSINYPSLHCLFCQGICYNRMSDEVKKIIVLCICCWVDKLVDLREEEILLLKEKRHLKNKLATFQASLEEERVRNERLKRMKFDLLSKHRPEVFTASVNSEIISIQPRDTKVACDSTYSIVPHNVSFQLQEGEDRKSSFILPDLNLPVEGDSSSGILV</sequence>
<dbReference type="PANTHER" id="PTHR35099">
    <property type="entry name" value="OS02G0182700 PROTEIN"/>
    <property type="match status" value="1"/>
</dbReference>
<feature type="compositionally biased region" description="Low complexity" evidence="2">
    <location>
        <begin position="79"/>
        <end position="97"/>
    </location>
</feature>
<protein>
    <submittedName>
        <fullName evidence="3">Uncharacterized protein</fullName>
    </submittedName>
</protein>
<reference evidence="4" key="1">
    <citation type="journal article" date="2019" name="Gigascience">
        <title>De novo genome assembly of the endangered Acer yangbiense, a plant species with extremely small populations endemic to Yunnan Province, China.</title>
        <authorList>
            <person name="Yang J."/>
            <person name="Wariss H.M."/>
            <person name="Tao L."/>
            <person name="Zhang R."/>
            <person name="Yun Q."/>
            <person name="Hollingsworth P."/>
            <person name="Dao Z."/>
            <person name="Luo G."/>
            <person name="Guo H."/>
            <person name="Ma Y."/>
            <person name="Sun W."/>
        </authorList>
    </citation>
    <scope>NUCLEOTIDE SEQUENCE [LARGE SCALE GENOMIC DNA]</scope>
    <source>
        <strain evidence="4">cv. br00</strain>
    </source>
</reference>
<name>A0A5N5JTM9_9ROSI</name>
<evidence type="ECO:0000256" key="1">
    <source>
        <dbReference type="SAM" id="Coils"/>
    </source>
</evidence>
<feature type="coiled-coil region" evidence="1">
    <location>
        <begin position="309"/>
        <end position="336"/>
    </location>
</feature>
<evidence type="ECO:0000313" key="3">
    <source>
        <dbReference type="EMBL" id="KAB5520820.1"/>
    </source>
</evidence>
<dbReference type="Proteomes" id="UP000326939">
    <property type="component" value="Chromosome 16"/>
</dbReference>